<proteinExistence type="inferred from homology"/>
<dbReference type="InterPro" id="IPR033728">
    <property type="entry name" value="ThrRS_core"/>
</dbReference>
<keyword evidence="8" id="KW-0067">ATP-binding</keyword>
<evidence type="ECO:0000313" key="14">
    <source>
        <dbReference type="EMBL" id="MBM7583750.1"/>
    </source>
</evidence>
<dbReference type="InterPro" id="IPR036621">
    <property type="entry name" value="Anticodon-bd_dom_sf"/>
</dbReference>
<dbReference type="PROSITE" id="PS50862">
    <property type="entry name" value="AA_TRNA_LIGASE_II"/>
    <property type="match status" value="1"/>
</dbReference>
<dbReference type="Pfam" id="PF00587">
    <property type="entry name" value="tRNA-synt_2b"/>
    <property type="match status" value="1"/>
</dbReference>
<dbReference type="NCBIfam" id="TIGR00418">
    <property type="entry name" value="thrS"/>
    <property type="match status" value="1"/>
</dbReference>
<dbReference type="InterPro" id="IPR047246">
    <property type="entry name" value="ThrRS_anticodon"/>
</dbReference>
<dbReference type="InterPro" id="IPR002314">
    <property type="entry name" value="aa-tRNA-synt_IIb"/>
</dbReference>
<dbReference type="CDD" id="cd00771">
    <property type="entry name" value="ThrRS_core"/>
    <property type="match status" value="1"/>
</dbReference>
<keyword evidence="5" id="KW-0479">Metal-binding</keyword>
<dbReference type="PANTHER" id="PTHR11451">
    <property type="entry name" value="THREONINE-TRNA LIGASE"/>
    <property type="match status" value="1"/>
</dbReference>
<dbReference type="CDD" id="cd00860">
    <property type="entry name" value="ThrRS_anticodon"/>
    <property type="match status" value="1"/>
</dbReference>
<keyword evidence="4 14" id="KW-0436">Ligase</keyword>
<accession>A0ABS2N7B9</accession>
<evidence type="ECO:0000256" key="1">
    <source>
        <dbReference type="ARBA" id="ARBA00008226"/>
    </source>
</evidence>
<dbReference type="SUPFAM" id="SSF55681">
    <property type="entry name" value="Class II aaRS and biotin synthetases"/>
    <property type="match status" value="1"/>
</dbReference>
<keyword evidence="15" id="KW-1185">Reference proteome</keyword>
<dbReference type="Pfam" id="PF03129">
    <property type="entry name" value="HGTP_anticodon"/>
    <property type="match status" value="1"/>
</dbReference>
<keyword evidence="9" id="KW-0648">Protein biosynthesis</keyword>
<dbReference type="InterPro" id="IPR045864">
    <property type="entry name" value="aa-tRNA-synth_II/BPL/LPL"/>
</dbReference>
<dbReference type="InterPro" id="IPR006195">
    <property type="entry name" value="aa-tRNA-synth_II"/>
</dbReference>
<comment type="catalytic activity">
    <reaction evidence="11">
        <text>tRNA(Thr) + L-threonine + ATP = L-threonyl-tRNA(Thr) + AMP + diphosphate + H(+)</text>
        <dbReference type="Rhea" id="RHEA:24624"/>
        <dbReference type="Rhea" id="RHEA-COMP:9670"/>
        <dbReference type="Rhea" id="RHEA-COMP:9704"/>
        <dbReference type="ChEBI" id="CHEBI:15378"/>
        <dbReference type="ChEBI" id="CHEBI:30616"/>
        <dbReference type="ChEBI" id="CHEBI:33019"/>
        <dbReference type="ChEBI" id="CHEBI:57926"/>
        <dbReference type="ChEBI" id="CHEBI:78442"/>
        <dbReference type="ChEBI" id="CHEBI:78534"/>
        <dbReference type="ChEBI" id="CHEBI:456215"/>
        <dbReference type="EC" id="6.1.1.3"/>
    </reaction>
</comment>
<evidence type="ECO:0000256" key="10">
    <source>
        <dbReference type="ARBA" id="ARBA00023146"/>
    </source>
</evidence>
<organism evidence="14 15">
    <name type="scientific">Rossellomorea pakistanensis</name>
    <dbReference type="NCBI Taxonomy" id="992288"/>
    <lineage>
        <taxon>Bacteria</taxon>
        <taxon>Bacillati</taxon>
        <taxon>Bacillota</taxon>
        <taxon>Bacilli</taxon>
        <taxon>Bacillales</taxon>
        <taxon>Bacillaceae</taxon>
        <taxon>Rossellomorea</taxon>
    </lineage>
</organism>
<dbReference type="SUPFAM" id="SSF52954">
    <property type="entry name" value="Class II aaRS ABD-related"/>
    <property type="match status" value="1"/>
</dbReference>
<keyword evidence="10" id="KW-0030">Aminoacyl-tRNA synthetase</keyword>
<protein>
    <recommendedName>
        <fullName evidence="2 12">Threonine--tRNA ligase</fullName>
        <ecNumber evidence="2 12">6.1.1.3</ecNumber>
    </recommendedName>
</protein>
<sequence>MSKQMEVEKRNHRKLGHDLELFMSVEEAPGMPIFLPNGMLLRNELEKYWKDKHFKAGYQEIKTPILMKQEVWEQSGHWDHYHDSMYFSEWDQQNYAIKPMSCPGAIFVYNSKRRSYRALPMRFAELGLVHRPELSGSLSGLLRVRSFTQDDAHLFVRKDQVEAEIVKILELIDEFYSRFGFQYKVELSTRPEDYMGSEQIWEHAEKTLESVLNKKGLEYAINPGDGAFYGPKIDFHILDALGRSWQCGTIQLDFLMPEKFDCHYIDEDNNHCRPIMIHRAIYGSVERFMAILIEHFEGEFPIWLSPIQVKILPIADAHLEFAVKIKSQLESEGIRVEVDNRVEKIGLKIRDAQMKKIPYMLVVGDQEVNNNSISVRHRIEGNSGEWKIDAFLNKIGDEIYE</sequence>
<dbReference type="PANTHER" id="PTHR11451:SF44">
    <property type="entry name" value="THREONINE--TRNA LIGASE, CHLOROPLASTIC_MITOCHONDRIAL 2"/>
    <property type="match status" value="1"/>
</dbReference>
<keyword evidence="3" id="KW-0963">Cytoplasm</keyword>
<dbReference type="GO" id="GO:0004829">
    <property type="term" value="F:threonine-tRNA ligase activity"/>
    <property type="evidence" value="ECO:0007669"/>
    <property type="project" value="UniProtKB-EC"/>
</dbReference>
<comment type="caution">
    <text evidence="14">The sequence shown here is derived from an EMBL/GenBank/DDBJ whole genome shotgun (WGS) entry which is preliminary data.</text>
</comment>
<evidence type="ECO:0000256" key="8">
    <source>
        <dbReference type="ARBA" id="ARBA00022840"/>
    </source>
</evidence>
<dbReference type="PRINTS" id="PR01047">
    <property type="entry name" value="TRNASYNTHTHR"/>
</dbReference>
<dbReference type="Gene3D" id="3.40.50.800">
    <property type="entry name" value="Anticodon-binding domain"/>
    <property type="match status" value="1"/>
</dbReference>
<gene>
    <name evidence="14" type="ORF">JOC86_000287</name>
</gene>
<keyword evidence="7" id="KW-0862">Zinc</keyword>
<dbReference type="RefSeq" id="WP_205167991.1">
    <property type="nucleotide sequence ID" value="NZ_JAFBDZ010000001.1"/>
</dbReference>
<evidence type="ECO:0000259" key="13">
    <source>
        <dbReference type="PROSITE" id="PS50862"/>
    </source>
</evidence>
<evidence type="ECO:0000256" key="3">
    <source>
        <dbReference type="ARBA" id="ARBA00022490"/>
    </source>
</evidence>
<feature type="domain" description="Aminoacyl-transfer RNA synthetases class-II family profile" evidence="13">
    <location>
        <begin position="36"/>
        <end position="301"/>
    </location>
</feature>
<evidence type="ECO:0000313" key="15">
    <source>
        <dbReference type="Proteomes" id="UP001646157"/>
    </source>
</evidence>
<reference evidence="14 15" key="1">
    <citation type="submission" date="2021-01" db="EMBL/GenBank/DDBJ databases">
        <title>Genomic Encyclopedia of Type Strains, Phase IV (KMG-IV): sequencing the most valuable type-strain genomes for metagenomic binning, comparative biology and taxonomic classification.</title>
        <authorList>
            <person name="Goeker M."/>
        </authorList>
    </citation>
    <scope>NUCLEOTIDE SEQUENCE [LARGE SCALE GENOMIC DNA]</scope>
    <source>
        <strain evidence="14 15">DSM 24834</strain>
    </source>
</reference>
<dbReference type="Gene3D" id="3.30.930.10">
    <property type="entry name" value="Bira Bifunctional Protein, Domain 2"/>
    <property type="match status" value="1"/>
</dbReference>
<evidence type="ECO:0000256" key="5">
    <source>
        <dbReference type="ARBA" id="ARBA00022723"/>
    </source>
</evidence>
<comment type="similarity">
    <text evidence="1">Belongs to the class-II aminoacyl-tRNA synthetase family.</text>
</comment>
<evidence type="ECO:0000256" key="4">
    <source>
        <dbReference type="ARBA" id="ARBA00022598"/>
    </source>
</evidence>
<dbReference type="InterPro" id="IPR004154">
    <property type="entry name" value="Anticodon-bd"/>
</dbReference>
<evidence type="ECO:0000256" key="6">
    <source>
        <dbReference type="ARBA" id="ARBA00022741"/>
    </source>
</evidence>
<evidence type="ECO:0000256" key="2">
    <source>
        <dbReference type="ARBA" id="ARBA00013163"/>
    </source>
</evidence>
<dbReference type="EMBL" id="JAFBDZ010000001">
    <property type="protein sequence ID" value="MBM7583750.1"/>
    <property type="molecule type" value="Genomic_DNA"/>
</dbReference>
<dbReference type="InterPro" id="IPR002320">
    <property type="entry name" value="Thr-tRNA-ligase_IIa"/>
</dbReference>
<name>A0ABS2N7B9_9BACI</name>
<evidence type="ECO:0000256" key="12">
    <source>
        <dbReference type="NCBIfam" id="TIGR00418"/>
    </source>
</evidence>
<evidence type="ECO:0000256" key="7">
    <source>
        <dbReference type="ARBA" id="ARBA00022833"/>
    </source>
</evidence>
<evidence type="ECO:0000256" key="11">
    <source>
        <dbReference type="ARBA" id="ARBA00049515"/>
    </source>
</evidence>
<evidence type="ECO:0000256" key="9">
    <source>
        <dbReference type="ARBA" id="ARBA00022917"/>
    </source>
</evidence>
<dbReference type="Proteomes" id="UP001646157">
    <property type="component" value="Unassembled WGS sequence"/>
</dbReference>
<keyword evidence="6" id="KW-0547">Nucleotide-binding</keyword>
<dbReference type="EC" id="6.1.1.3" evidence="2 12"/>